<gene>
    <name evidence="5" type="primary">LOC122135804</name>
</gene>
<sequence length="239" mass="26870">MSQQEKREEDTASKISCDQPTKSQPSAFSEAEMTSEPNITRRRRQRSPEPSSVSLKSDTSMKKPPIFSDSAVTSDSLGKMHDTDAISSSSTSHSQTHIRDERTEADLQKHTLETGDLQRVKDQHKTSMKNKYERLFEGTKLQENQTFLNRIFTQLYIIEGESEGVDKEHEVLQMEKTARTKHSQDTAIDCNNIFKVSAEPGCEEKEQIKTVLTKGIAGIGKNRLCAEVHSGLGRGKRPD</sequence>
<evidence type="ECO:0000313" key="5">
    <source>
        <dbReference type="RefSeq" id="XP_042572000.1"/>
    </source>
</evidence>
<dbReference type="InterPro" id="IPR051261">
    <property type="entry name" value="NLR"/>
</dbReference>
<accession>A0A9Q9VVK8</accession>
<dbReference type="OrthoDB" id="8951038at2759"/>
<evidence type="ECO:0000256" key="1">
    <source>
        <dbReference type="ARBA" id="ARBA00022614"/>
    </source>
</evidence>
<evidence type="ECO:0000256" key="2">
    <source>
        <dbReference type="ARBA" id="ARBA00022737"/>
    </source>
</evidence>
<protein>
    <submittedName>
        <fullName evidence="5">Uncharacterized protein LOC122135804</fullName>
    </submittedName>
</protein>
<dbReference type="Proteomes" id="UP001155660">
    <property type="component" value="Chromosome B1"/>
</dbReference>
<feature type="compositionally biased region" description="Polar residues" evidence="3">
    <location>
        <begin position="13"/>
        <end position="27"/>
    </location>
</feature>
<dbReference type="KEGG" id="ccar:122135804"/>
<dbReference type="AlphaFoldDB" id="A0A9Q9VVK8"/>
<evidence type="ECO:0000256" key="3">
    <source>
        <dbReference type="SAM" id="MobiDB-lite"/>
    </source>
</evidence>
<dbReference type="Pfam" id="PF14484">
    <property type="entry name" value="FISNA"/>
    <property type="match status" value="1"/>
</dbReference>
<dbReference type="SMART" id="SM01288">
    <property type="entry name" value="FISNA"/>
    <property type="match status" value="1"/>
</dbReference>
<dbReference type="RefSeq" id="XP_042572000.1">
    <property type="nucleotide sequence ID" value="XM_042716066.1"/>
</dbReference>
<dbReference type="InterPro" id="IPR029495">
    <property type="entry name" value="NACHT-assoc"/>
</dbReference>
<organism evidence="5">
    <name type="scientific">Cyprinus carpio</name>
    <name type="common">Common carp</name>
    <dbReference type="NCBI Taxonomy" id="7962"/>
    <lineage>
        <taxon>Eukaryota</taxon>
        <taxon>Metazoa</taxon>
        <taxon>Chordata</taxon>
        <taxon>Craniata</taxon>
        <taxon>Vertebrata</taxon>
        <taxon>Euteleostomi</taxon>
        <taxon>Actinopterygii</taxon>
        <taxon>Neopterygii</taxon>
        <taxon>Teleostei</taxon>
        <taxon>Ostariophysi</taxon>
        <taxon>Cypriniformes</taxon>
        <taxon>Cyprinidae</taxon>
        <taxon>Cyprininae</taxon>
        <taxon>Cyprinus</taxon>
    </lineage>
</organism>
<feature type="compositionally biased region" description="Basic and acidic residues" evidence="3">
    <location>
        <begin position="1"/>
        <end position="12"/>
    </location>
</feature>
<evidence type="ECO:0000259" key="4">
    <source>
        <dbReference type="SMART" id="SM01288"/>
    </source>
</evidence>
<feature type="compositionally biased region" description="Polar residues" evidence="3">
    <location>
        <begin position="48"/>
        <end position="58"/>
    </location>
</feature>
<proteinExistence type="predicted"/>
<dbReference type="PANTHER" id="PTHR24106">
    <property type="entry name" value="NACHT, LRR AND CARD DOMAINS-CONTAINING"/>
    <property type="match status" value="1"/>
</dbReference>
<name>A0A9Q9VVK8_CYPCA</name>
<feature type="compositionally biased region" description="Basic and acidic residues" evidence="3">
    <location>
        <begin position="97"/>
        <end position="110"/>
    </location>
</feature>
<feature type="region of interest" description="Disordered" evidence="3">
    <location>
        <begin position="1"/>
        <end position="110"/>
    </location>
</feature>
<reference evidence="5" key="1">
    <citation type="submission" date="2025-08" db="UniProtKB">
        <authorList>
            <consortium name="RefSeq"/>
        </authorList>
    </citation>
    <scope>IDENTIFICATION</scope>
    <source>
        <tissue evidence="5">Muscle</tissue>
    </source>
</reference>
<keyword evidence="2" id="KW-0677">Repeat</keyword>
<dbReference type="GeneID" id="122135804"/>
<feature type="domain" description="FISNA" evidence="4">
    <location>
        <begin position="123"/>
        <end position="195"/>
    </location>
</feature>
<keyword evidence="1" id="KW-0433">Leucine-rich repeat</keyword>